<dbReference type="AlphaFoldDB" id="A0A1I5WS82"/>
<feature type="compositionally biased region" description="Polar residues" evidence="1">
    <location>
        <begin position="62"/>
        <end position="75"/>
    </location>
</feature>
<protein>
    <submittedName>
        <fullName evidence="2">Uncharacterized protein</fullName>
    </submittedName>
</protein>
<dbReference type="EMBL" id="FOXA01000054">
    <property type="protein sequence ID" value="SFQ22306.1"/>
    <property type="molecule type" value="Genomic_DNA"/>
</dbReference>
<feature type="region of interest" description="Disordered" evidence="1">
    <location>
        <begin position="206"/>
        <end position="246"/>
    </location>
</feature>
<keyword evidence="3" id="KW-1185">Reference proteome</keyword>
<dbReference type="Proteomes" id="UP000199356">
    <property type="component" value="Unassembled WGS sequence"/>
</dbReference>
<reference evidence="2 3" key="1">
    <citation type="submission" date="2016-10" db="EMBL/GenBank/DDBJ databases">
        <authorList>
            <person name="de Groot N.N."/>
        </authorList>
    </citation>
    <scope>NUCLEOTIDE SEQUENCE [LARGE SCALE GENOMIC DNA]</scope>
    <source>
        <strain evidence="2 3">DSM 19547</strain>
    </source>
</reference>
<sequence length="246" mass="26829">MASSLTSGTARLLLRSTRKVPERHSTLSSRHPWRPLFLEHGRRRLVLRRLNAAMSNRRDNHSYGQESSSRQSTTIDGTWREASASPLAQGHPAAPANSSWRTAVSLGSKQPSEATQHRPISAQVDGRTACSCSPDLGNIAALRPVELAVRCKCENDGQSNARSADFRLVPAGAADGRKVGITKIGRIADAPEEVLLVHFERGTFRTSSSRWNTSTELGSRAQSPRQQPSPSRDFLTSSIRPVRSAS</sequence>
<accession>A0A1I5WS82</accession>
<evidence type="ECO:0000313" key="2">
    <source>
        <dbReference type="EMBL" id="SFQ22306.1"/>
    </source>
</evidence>
<evidence type="ECO:0000313" key="3">
    <source>
        <dbReference type="Proteomes" id="UP000199356"/>
    </source>
</evidence>
<name>A0A1I5WS82_9RHOB</name>
<evidence type="ECO:0000256" key="1">
    <source>
        <dbReference type="SAM" id="MobiDB-lite"/>
    </source>
</evidence>
<organism evidence="2 3">
    <name type="scientific">Tranquillimonas alkanivorans</name>
    <dbReference type="NCBI Taxonomy" id="441119"/>
    <lineage>
        <taxon>Bacteria</taxon>
        <taxon>Pseudomonadati</taxon>
        <taxon>Pseudomonadota</taxon>
        <taxon>Alphaproteobacteria</taxon>
        <taxon>Rhodobacterales</taxon>
        <taxon>Roseobacteraceae</taxon>
        <taxon>Tranquillimonas</taxon>
    </lineage>
</organism>
<feature type="region of interest" description="Disordered" evidence="1">
    <location>
        <begin position="56"/>
        <end position="75"/>
    </location>
</feature>
<feature type="compositionally biased region" description="Polar residues" evidence="1">
    <location>
        <begin position="96"/>
        <end position="114"/>
    </location>
</feature>
<feature type="region of interest" description="Disordered" evidence="1">
    <location>
        <begin position="85"/>
        <end position="127"/>
    </location>
</feature>
<gene>
    <name evidence="2" type="ORF">SAMN04488047_15411</name>
</gene>
<proteinExistence type="predicted"/>